<accession>A0AAW5K7A0</accession>
<keyword evidence="7" id="KW-1185">Reference proteome</keyword>
<keyword evidence="2 4" id="KW-0238">DNA-binding</keyword>
<feature type="DNA-binding region" description="H-T-H motif" evidence="4">
    <location>
        <begin position="32"/>
        <end position="51"/>
    </location>
</feature>
<dbReference type="GO" id="GO:0003700">
    <property type="term" value="F:DNA-binding transcription factor activity"/>
    <property type="evidence" value="ECO:0007669"/>
    <property type="project" value="TreeGrafter"/>
</dbReference>
<name>A0AAW5K7A0_9BACT</name>
<proteinExistence type="predicted"/>
<evidence type="ECO:0000256" key="2">
    <source>
        <dbReference type="ARBA" id="ARBA00023125"/>
    </source>
</evidence>
<dbReference type="RefSeq" id="WP_256181871.1">
    <property type="nucleotide sequence ID" value="NZ_DBEWVB010000169.1"/>
</dbReference>
<evidence type="ECO:0000313" key="6">
    <source>
        <dbReference type="EMBL" id="MCQ4814398.1"/>
    </source>
</evidence>
<protein>
    <submittedName>
        <fullName evidence="6">TetR/AcrR family transcriptional regulator</fullName>
    </submittedName>
</protein>
<dbReference type="SUPFAM" id="SSF46689">
    <property type="entry name" value="Homeodomain-like"/>
    <property type="match status" value="1"/>
</dbReference>
<evidence type="ECO:0000256" key="4">
    <source>
        <dbReference type="PROSITE-ProRule" id="PRU00335"/>
    </source>
</evidence>
<dbReference type="GO" id="GO:0000976">
    <property type="term" value="F:transcription cis-regulatory region binding"/>
    <property type="evidence" value="ECO:0007669"/>
    <property type="project" value="TreeGrafter"/>
</dbReference>
<dbReference type="InterPro" id="IPR009057">
    <property type="entry name" value="Homeodomain-like_sf"/>
</dbReference>
<evidence type="ECO:0000256" key="3">
    <source>
        <dbReference type="ARBA" id="ARBA00023163"/>
    </source>
</evidence>
<sequence length="205" mass="23880">MRRTREQAKETRHAILQAACELFTEGDFSQITLNQIAERAGLTKGAIYWHFKNKNDILLRIIKELCRIDEREFFEALVMPDSAEDLSTLYKKVLVRPDSDIRYRIGHKLLREDYKWPEEVRAQANDIIGKSLVHEREMVEGFITRAQNSGRIRSDVPPEKVAVMITTLFNGLRTMQIAERLPEEFHGCLNFVFDSFTKELAPVRI</sequence>
<evidence type="ECO:0000313" key="7">
    <source>
        <dbReference type="Proteomes" id="UP001205919"/>
    </source>
</evidence>
<organism evidence="6 7">
    <name type="scientific">Cloacibacillus evryensis</name>
    <dbReference type="NCBI Taxonomy" id="508460"/>
    <lineage>
        <taxon>Bacteria</taxon>
        <taxon>Thermotogati</taxon>
        <taxon>Synergistota</taxon>
        <taxon>Synergistia</taxon>
        <taxon>Synergistales</taxon>
        <taxon>Synergistaceae</taxon>
        <taxon>Cloacibacillus</taxon>
    </lineage>
</organism>
<dbReference type="Gene3D" id="1.10.357.10">
    <property type="entry name" value="Tetracycline Repressor, domain 2"/>
    <property type="match status" value="1"/>
</dbReference>
<keyword evidence="3" id="KW-0804">Transcription</keyword>
<evidence type="ECO:0000259" key="5">
    <source>
        <dbReference type="PROSITE" id="PS50977"/>
    </source>
</evidence>
<dbReference type="AlphaFoldDB" id="A0AAW5K7A0"/>
<dbReference type="InterPro" id="IPR001647">
    <property type="entry name" value="HTH_TetR"/>
</dbReference>
<dbReference type="PANTHER" id="PTHR30055">
    <property type="entry name" value="HTH-TYPE TRANSCRIPTIONAL REGULATOR RUTR"/>
    <property type="match status" value="1"/>
</dbReference>
<dbReference type="Proteomes" id="UP001205919">
    <property type="component" value="Unassembled WGS sequence"/>
</dbReference>
<dbReference type="PRINTS" id="PR00455">
    <property type="entry name" value="HTHTETR"/>
</dbReference>
<feature type="domain" description="HTH tetR-type" evidence="5">
    <location>
        <begin position="9"/>
        <end position="69"/>
    </location>
</feature>
<dbReference type="PROSITE" id="PS50977">
    <property type="entry name" value="HTH_TETR_2"/>
    <property type="match status" value="1"/>
</dbReference>
<dbReference type="InterPro" id="IPR050109">
    <property type="entry name" value="HTH-type_TetR-like_transc_reg"/>
</dbReference>
<dbReference type="PANTHER" id="PTHR30055:SF234">
    <property type="entry name" value="HTH-TYPE TRANSCRIPTIONAL REGULATOR BETI"/>
    <property type="match status" value="1"/>
</dbReference>
<evidence type="ECO:0000256" key="1">
    <source>
        <dbReference type="ARBA" id="ARBA00023015"/>
    </source>
</evidence>
<dbReference type="SUPFAM" id="SSF48498">
    <property type="entry name" value="Tetracyclin repressor-like, C-terminal domain"/>
    <property type="match status" value="1"/>
</dbReference>
<keyword evidence="1" id="KW-0805">Transcription regulation</keyword>
<reference evidence="6 7" key="1">
    <citation type="submission" date="2022-06" db="EMBL/GenBank/DDBJ databases">
        <title>Isolation of gut microbiota from human fecal samples.</title>
        <authorList>
            <person name="Pamer E.G."/>
            <person name="Barat B."/>
            <person name="Waligurski E."/>
            <person name="Medina S."/>
            <person name="Paddock L."/>
            <person name="Mostad J."/>
        </authorList>
    </citation>
    <scope>NUCLEOTIDE SEQUENCE [LARGE SCALE GENOMIC DNA]</scope>
    <source>
        <strain evidence="6 7">DFI.9.90</strain>
    </source>
</reference>
<gene>
    <name evidence="6" type="ORF">NE630_08170</name>
</gene>
<dbReference type="InterPro" id="IPR036271">
    <property type="entry name" value="Tet_transcr_reg_TetR-rel_C_sf"/>
</dbReference>
<dbReference type="Pfam" id="PF00440">
    <property type="entry name" value="TetR_N"/>
    <property type="match status" value="1"/>
</dbReference>
<comment type="caution">
    <text evidence="6">The sequence shown here is derived from an EMBL/GenBank/DDBJ whole genome shotgun (WGS) entry which is preliminary data.</text>
</comment>
<dbReference type="EMBL" id="JANFYT010000015">
    <property type="protein sequence ID" value="MCQ4814398.1"/>
    <property type="molecule type" value="Genomic_DNA"/>
</dbReference>